<dbReference type="RefSeq" id="WP_171559780.1">
    <property type="nucleotide sequence ID" value="NZ_JABFCS010000001.1"/>
</dbReference>
<gene>
    <name evidence="1" type="ORF">HK415_12675</name>
</gene>
<protein>
    <submittedName>
        <fullName evidence="1">Uncharacterized protein</fullName>
    </submittedName>
</protein>
<sequence length="79" mass="8065">MDTRARSSRLVTTVAVTAVSIAAVAAALSTWAGRERAPERPAADAPVQVVKVKAPPAPAVDRLPGMCTTCTLGGPGRQL</sequence>
<evidence type="ECO:0000313" key="2">
    <source>
        <dbReference type="Proteomes" id="UP000552954"/>
    </source>
</evidence>
<dbReference type="EMBL" id="JABFCS010000001">
    <property type="protein sequence ID" value="NNU43825.1"/>
    <property type="molecule type" value="Genomic_DNA"/>
</dbReference>
<reference evidence="1 2" key="2">
    <citation type="submission" date="2020-06" db="EMBL/GenBank/DDBJ databases">
        <title>Ramlibacter rhizophilus sp. nov., isolated from rhizosphere soil of national flower Mugunghwa from South Korea.</title>
        <authorList>
            <person name="Zheng-Fei Y."/>
            <person name="Huan T."/>
        </authorList>
    </citation>
    <scope>NUCLEOTIDE SEQUENCE [LARGE SCALE GENOMIC DNA]</scope>
    <source>
        <strain evidence="1 2">B156</strain>
    </source>
</reference>
<dbReference type="AlphaFoldDB" id="A0A849KFX7"/>
<accession>A0A849KFX7</accession>
<comment type="caution">
    <text evidence="1">The sequence shown here is derived from an EMBL/GenBank/DDBJ whole genome shotgun (WGS) entry which is preliminary data.</text>
</comment>
<evidence type="ECO:0000313" key="1">
    <source>
        <dbReference type="EMBL" id="NNU43825.1"/>
    </source>
</evidence>
<proteinExistence type="predicted"/>
<organism evidence="1 2">
    <name type="scientific">Ramlibacter montanisoli</name>
    <dbReference type="NCBI Taxonomy" id="2732512"/>
    <lineage>
        <taxon>Bacteria</taxon>
        <taxon>Pseudomonadati</taxon>
        <taxon>Pseudomonadota</taxon>
        <taxon>Betaproteobacteria</taxon>
        <taxon>Burkholderiales</taxon>
        <taxon>Comamonadaceae</taxon>
        <taxon>Ramlibacter</taxon>
    </lineage>
</organism>
<keyword evidence="2" id="KW-1185">Reference proteome</keyword>
<name>A0A849KFX7_9BURK</name>
<dbReference type="Proteomes" id="UP000552954">
    <property type="component" value="Unassembled WGS sequence"/>
</dbReference>
<reference evidence="1 2" key="1">
    <citation type="submission" date="2020-05" db="EMBL/GenBank/DDBJ databases">
        <authorList>
            <person name="Khan S.A."/>
            <person name="Jeon C.O."/>
            <person name="Chun B.H."/>
        </authorList>
    </citation>
    <scope>NUCLEOTIDE SEQUENCE [LARGE SCALE GENOMIC DNA]</scope>
    <source>
        <strain evidence="1 2">B156</strain>
    </source>
</reference>